<evidence type="ECO:0000256" key="11">
    <source>
        <dbReference type="ARBA" id="ARBA00022825"/>
    </source>
</evidence>
<evidence type="ECO:0000256" key="4">
    <source>
        <dbReference type="ARBA" id="ARBA00013035"/>
    </source>
</evidence>
<dbReference type="InterPro" id="IPR001940">
    <property type="entry name" value="Peptidase_S1C"/>
</dbReference>
<dbReference type="Pfam" id="PF13365">
    <property type="entry name" value="Trypsin_2"/>
    <property type="match status" value="1"/>
</dbReference>
<name>A0ABQ6CNX8_9HYPH</name>
<evidence type="ECO:0000256" key="6">
    <source>
        <dbReference type="ARBA" id="ARBA00022670"/>
    </source>
</evidence>
<dbReference type="GO" id="GO:0006508">
    <property type="term" value="P:proteolysis"/>
    <property type="evidence" value="ECO:0007669"/>
    <property type="project" value="UniProtKB-KW"/>
</dbReference>
<evidence type="ECO:0000313" key="17">
    <source>
        <dbReference type="EMBL" id="GLS21307.1"/>
    </source>
</evidence>
<dbReference type="EC" id="3.4.21.107" evidence="4"/>
<dbReference type="InterPro" id="IPR036034">
    <property type="entry name" value="PDZ_sf"/>
</dbReference>
<dbReference type="PROSITE" id="PS50106">
    <property type="entry name" value="PDZ"/>
    <property type="match status" value="2"/>
</dbReference>
<dbReference type="Gene3D" id="2.40.10.120">
    <property type="match status" value="1"/>
</dbReference>
<dbReference type="NCBIfam" id="TIGR02037">
    <property type="entry name" value="degP_htrA_DO"/>
    <property type="match status" value="1"/>
</dbReference>
<sequence length="502" mass="52429">MLIDSKSLMRRSGAVALAALLAAGPAALIAPPALAAAGPPSVADLSAQLIDAVVNISTSQTVTADNGDNGDDDDAPPQQPMPKLPPGAPFEDFFNQFFNKDGKAPPAQPHKAEALGSGFVIDSSGIIVTNNHVIDGADDIEVNFNDGSKLKAKLIGRDKKVDVAVLKVDPPKPLKAVKFADSDKVRVGDWAMAIGNPFGLSSTVTLGIISARNRDINSGPYDNYLQTDAAINKGNSGGPLFDMDGDVIGINTAIISPTGGSIGLGFSVPAATVQPVIEQLEKYGETRRGWLGVKIQGVTDDIAESLGMDHAEGALIAGVDDKGPAKPAGLEPGDVIVKFDGHDIKEMRDLPRIVADTPVDKQVEVVILRKGQSLTKTVTVARLDEGDTVIKASAEPAVPPKPKTAKALGLEMSGLTKDLRDQFKLGSDAKGVLITKVDDGSPAEDKQVKPGDLILEVGQQAVSSPDDVTRRLDDLKKTGTKQALLLLSNAQGELHFVALALN</sequence>
<dbReference type="SUPFAM" id="SSF50494">
    <property type="entry name" value="Trypsin-like serine proteases"/>
    <property type="match status" value="1"/>
</dbReference>
<feature type="compositionally biased region" description="Pro residues" evidence="14">
    <location>
        <begin position="77"/>
        <end position="86"/>
    </location>
</feature>
<keyword evidence="18" id="KW-1185">Reference proteome</keyword>
<evidence type="ECO:0000256" key="3">
    <source>
        <dbReference type="ARBA" id="ARBA00010541"/>
    </source>
</evidence>
<evidence type="ECO:0000256" key="7">
    <source>
        <dbReference type="ARBA" id="ARBA00022729"/>
    </source>
</evidence>
<feature type="chain" id="PRO_5045322079" description="Probable periplasmic serine endoprotease DegP-like" evidence="15">
    <location>
        <begin position="36"/>
        <end position="502"/>
    </location>
</feature>
<evidence type="ECO:0000256" key="1">
    <source>
        <dbReference type="ARBA" id="ARBA00001772"/>
    </source>
</evidence>
<keyword evidence="11" id="KW-0720">Serine protease</keyword>
<evidence type="ECO:0000256" key="9">
    <source>
        <dbReference type="ARBA" id="ARBA00022764"/>
    </source>
</evidence>
<evidence type="ECO:0000256" key="8">
    <source>
        <dbReference type="ARBA" id="ARBA00022737"/>
    </source>
</evidence>
<evidence type="ECO:0000256" key="14">
    <source>
        <dbReference type="SAM" id="MobiDB-lite"/>
    </source>
</evidence>
<evidence type="ECO:0000259" key="16">
    <source>
        <dbReference type="PROSITE" id="PS50106"/>
    </source>
</evidence>
<dbReference type="Gene3D" id="2.30.42.10">
    <property type="match status" value="2"/>
</dbReference>
<accession>A0ABQ6CNX8</accession>
<comment type="subcellular location">
    <subcellularLocation>
        <location evidence="2">Periplasm</location>
    </subcellularLocation>
</comment>
<dbReference type="SMART" id="SM00228">
    <property type="entry name" value="PDZ"/>
    <property type="match status" value="2"/>
</dbReference>
<dbReference type="PRINTS" id="PR00834">
    <property type="entry name" value="PROTEASES2C"/>
</dbReference>
<keyword evidence="6 17" id="KW-0645">Protease</keyword>
<organism evidence="17 18">
    <name type="scientific">Labrys miyagiensis</name>
    <dbReference type="NCBI Taxonomy" id="346912"/>
    <lineage>
        <taxon>Bacteria</taxon>
        <taxon>Pseudomonadati</taxon>
        <taxon>Pseudomonadota</taxon>
        <taxon>Alphaproteobacteria</taxon>
        <taxon>Hyphomicrobiales</taxon>
        <taxon>Xanthobacteraceae</taxon>
        <taxon>Labrys</taxon>
    </lineage>
</organism>
<dbReference type="Pfam" id="PF13180">
    <property type="entry name" value="PDZ_2"/>
    <property type="match status" value="2"/>
</dbReference>
<keyword evidence="8" id="KW-0677">Repeat</keyword>
<evidence type="ECO:0000256" key="12">
    <source>
        <dbReference type="ARBA" id="ARBA00023016"/>
    </source>
</evidence>
<reference evidence="18" key="1">
    <citation type="journal article" date="2019" name="Int. J. Syst. Evol. Microbiol.">
        <title>The Global Catalogue of Microorganisms (GCM) 10K type strain sequencing project: providing services to taxonomists for standard genome sequencing and annotation.</title>
        <authorList>
            <consortium name="The Broad Institute Genomics Platform"/>
            <consortium name="The Broad Institute Genome Sequencing Center for Infectious Disease"/>
            <person name="Wu L."/>
            <person name="Ma J."/>
        </authorList>
    </citation>
    <scope>NUCLEOTIDE SEQUENCE [LARGE SCALE GENOMIC DNA]</scope>
    <source>
        <strain evidence="18">NBRC 101365</strain>
    </source>
</reference>
<keyword evidence="12" id="KW-0346">Stress response</keyword>
<evidence type="ECO:0000256" key="5">
    <source>
        <dbReference type="ARBA" id="ARBA00013958"/>
    </source>
</evidence>
<evidence type="ECO:0000256" key="13">
    <source>
        <dbReference type="ARBA" id="ARBA00032850"/>
    </source>
</evidence>
<proteinExistence type="inferred from homology"/>
<dbReference type="PANTHER" id="PTHR22939">
    <property type="entry name" value="SERINE PROTEASE FAMILY S1C HTRA-RELATED"/>
    <property type="match status" value="1"/>
</dbReference>
<feature type="domain" description="PDZ" evidence="16">
    <location>
        <begin position="377"/>
        <end position="502"/>
    </location>
</feature>
<feature type="signal peptide" evidence="15">
    <location>
        <begin position="1"/>
        <end position="35"/>
    </location>
</feature>
<dbReference type="Proteomes" id="UP001156882">
    <property type="component" value="Unassembled WGS sequence"/>
</dbReference>
<gene>
    <name evidence="17" type="ORF">GCM10007874_43240</name>
</gene>
<comment type="caution">
    <text evidence="17">The sequence shown here is derived from an EMBL/GenBank/DDBJ whole genome shotgun (WGS) entry which is preliminary data.</text>
</comment>
<feature type="domain" description="PDZ" evidence="16">
    <location>
        <begin position="277"/>
        <end position="371"/>
    </location>
</feature>
<dbReference type="RefSeq" id="WP_431310730.1">
    <property type="nucleotide sequence ID" value="NZ_BSPC01000048.1"/>
</dbReference>
<evidence type="ECO:0000256" key="10">
    <source>
        <dbReference type="ARBA" id="ARBA00022801"/>
    </source>
</evidence>
<dbReference type="InterPro" id="IPR009003">
    <property type="entry name" value="Peptidase_S1_PA"/>
</dbReference>
<keyword evidence="9" id="KW-0574">Periplasm</keyword>
<feature type="region of interest" description="Disordered" evidence="14">
    <location>
        <begin position="61"/>
        <end position="86"/>
    </location>
</feature>
<evidence type="ECO:0000256" key="2">
    <source>
        <dbReference type="ARBA" id="ARBA00004418"/>
    </source>
</evidence>
<dbReference type="InterPro" id="IPR011782">
    <property type="entry name" value="Pept_S1C_Do"/>
</dbReference>
<dbReference type="SUPFAM" id="SSF50156">
    <property type="entry name" value="PDZ domain-like"/>
    <property type="match status" value="2"/>
</dbReference>
<dbReference type="PANTHER" id="PTHR22939:SF130">
    <property type="entry name" value="PERIPLASMIC SERINE ENDOPROTEASE DEGP-LIKE-RELATED"/>
    <property type="match status" value="1"/>
</dbReference>
<dbReference type="InterPro" id="IPR001478">
    <property type="entry name" value="PDZ"/>
</dbReference>
<comment type="similarity">
    <text evidence="3">Belongs to the peptidase S1C family.</text>
</comment>
<dbReference type="EMBL" id="BSPC01000048">
    <property type="protein sequence ID" value="GLS21307.1"/>
    <property type="molecule type" value="Genomic_DNA"/>
</dbReference>
<keyword evidence="10" id="KW-0378">Hydrolase</keyword>
<evidence type="ECO:0000256" key="15">
    <source>
        <dbReference type="SAM" id="SignalP"/>
    </source>
</evidence>
<comment type="catalytic activity">
    <reaction evidence="1">
        <text>Acts on substrates that are at least partially unfolded. The cleavage site P1 residue is normally between a pair of hydrophobic residues, such as Val-|-Val.</text>
        <dbReference type="EC" id="3.4.21.107"/>
    </reaction>
</comment>
<dbReference type="CDD" id="cd10839">
    <property type="entry name" value="cpPDZ1_DegP-like"/>
    <property type="match status" value="1"/>
</dbReference>
<dbReference type="GO" id="GO:0008233">
    <property type="term" value="F:peptidase activity"/>
    <property type="evidence" value="ECO:0007669"/>
    <property type="project" value="UniProtKB-KW"/>
</dbReference>
<keyword evidence="7 15" id="KW-0732">Signal</keyword>
<protein>
    <recommendedName>
        <fullName evidence="5">Probable periplasmic serine endoprotease DegP-like</fullName>
        <ecNumber evidence="4">3.4.21.107</ecNumber>
    </recommendedName>
    <alternativeName>
        <fullName evidence="13">Protease Do</fullName>
    </alternativeName>
</protein>
<evidence type="ECO:0000313" key="18">
    <source>
        <dbReference type="Proteomes" id="UP001156882"/>
    </source>
</evidence>